<reference evidence="1 2" key="1">
    <citation type="submission" date="2019-02" db="EMBL/GenBank/DDBJ databases">
        <title>Deep-cultivation of Planctomycetes and their phenomic and genomic characterization uncovers novel biology.</title>
        <authorList>
            <person name="Wiegand S."/>
            <person name="Jogler M."/>
            <person name="Boedeker C."/>
            <person name="Pinto D."/>
            <person name="Vollmers J."/>
            <person name="Rivas-Marin E."/>
            <person name="Kohn T."/>
            <person name="Peeters S.H."/>
            <person name="Heuer A."/>
            <person name="Rast P."/>
            <person name="Oberbeckmann S."/>
            <person name="Bunk B."/>
            <person name="Jeske O."/>
            <person name="Meyerdierks A."/>
            <person name="Storesund J.E."/>
            <person name="Kallscheuer N."/>
            <person name="Luecker S."/>
            <person name="Lage O.M."/>
            <person name="Pohl T."/>
            <person name="Merkel B.J."/>
            <person name="Hornburger P."/>
            <person name="Mueller R.-W."/>
            <person name="Bruemmer F."/>
            <person name="Labrenz M."/>
            <person name="Spormann A.M."/>
            <person name="Op den Camp H."/>
            <person name="Overmann J."/>
            <person name="Amann R."/>
            <person name="Jetten M.S.M."/>
            <person name="Mascher T."/>
            <person name="Medema M.H."/>
            <person name="Devos D.P."/>
            <person name="Kaster A.-K."/>
            <person name="Ovreas L."/>
            <person name="Rohde M."/>
            <person name="Galperin M.Y."/>
            <person name="Jogler C."/>
        </authorList>
    </citation>
    <scope>NUCLEOTIDE SEQUENCE [LARGE SCALE GENOMIC DNA]</scope>
    <source>
        <strain evidence="1 2">Mal4</strain>
    </source>
</reference>
<proteinExistence type="predicted"/>
<dbReference type="Proteomes" id="UP000320496">
    <property type="component" value="Chromosome"/>
</dbReference>
<dbReference type="KEGG" id="mri:Mal4_35560"/>
<dbReference type="EMBL" id="CP036275">
    <property type="protein sequence ID" value="QDU39219.1"/>
    <property type="molecule type" value="Genomic_DNA"/>
</dbReference>
<evidence type="ECO:0000313" key="1">
    <source>
        <dbReference type="EMBL" id="QDU39219.1"/>
    </source>
</evidence>
<name>A0A517Z9Y2_9PLAN</name>
<organism evidence="1 2">
    <name type="scientific">Maioricimonas rarisocia</name>
    <dbReference type="NCBI Taxonomy" id="2528026"/>
    <lineage>
        <taxon>Bacteria</taxon>
        <taxon>Pseudomonadati</taxon>
        <taxon>Planctomycetota</taxon>
        <taxon>Planctomycetia</taxon>
        <taxon>Planctomycetales</taxon>
        <taxon>Planctomycetaceae</taxon>
        <taxon>Maioricimonas</taxon>
    </lineage>
</organism>
<sequence>MLPKTRLENAEKRLGPPPSIEDRLRAHLAMRWVGTPRLALQARVAVKAWEVMNHPECPPELRDMLRQRIANMRKAFTFEHNRRPPDPRIEAYAEEIDYAARIYAALGIPIETEEE</sequence>
<dbReference type="AlphaFoldDB" id="A0A517Z9Y2"/>
<accession>A0A517Z9Y2</accession>
<dbReference type="RefSeq" id="WP_145370425.1">
    <property type="nucleotide sequence ID" value="NZ_CP036275.1"/>
</dbReference>
<gene>
    <name evidence="1" type="ORF">Mal4_35560</name>
</gene>
<evidence type="ECO:0000313" key="2">
    <source>
        <dbReference type="Proteomes" id="UP000320496"/>
    </source>
</evidence>
<keyword evidence="2" id="KW-1185">Reference proteome</keyword>
<protein>
    <submittedName>
        <fullName evidence="1">Uncharacterized protein</fullName>
    </submittedName>
</protein>